<protein>
    <submittedName>
        <fullName evidence="1">Uncharacterized protein</fullName>
    </submittedName>
</protein>
<dbReference type="RefSeq" id="WP_177145324.1">
    <property type="nucleotide sequence ID" value="NZ_JACAPU010000034.1"/>
</dbReference>
<name>A0A7Y7WIH2_9PSED</name>
<sequence>MGGQVECNYPADWGYVSIERQNELAKQAREKAVADKQEQQLRDAYKVKHVGARVCQDQKNIRLQGTVEQVNGDKVKVFVERAEFIGAPGLHPGGFQQEYYWVNAWAVYACE</sequence>
<evidence type="ECO:0000313" key="2">
    <source>
        <dbReference type="Proteomes" id="UP000582981"/>
    </source>
</evidence>
<comment type="caution">
    <text evidence="1">The sequence shown here is derived from an EMBL/GenBank/DDBJ whole genome shotgun (WGS) entry which is preliminary data.</text>
</comment>
<accession>A0A7Y7WIH2</accession>
<evidence type="ECO:0000313" key="1">
    <source>
        <dbReference type="EMBL" id="NWB49851.1"/>
    </source>
</evidence>
<dbReference type="EMBL" id="JACAPU010000034">
    <property type="protein sequence ID" value="NWB49851.1"/>
    <property type="molecule type" value="Genomic_DNA"/>
</dbReference>
<organism evidence="1 2">
    <name type="scientific">Pseudomonas gingeri</name>
    <dbReference type="NCBI Taxonomy" id="117681"/>
    <lineage>
        <taxon>Bacteria</taxon>
        <taxon>Pseudomonadati</taxon>
        <taxon>Pseudomonadota</taxon>
        <taxon>Gammaproteobacteria</taxon>
        <taxon>Pseudomonadales</taxon>
        <taxon>Pseudomonadaceae</taxon>
        <taxon>Pseudomonas</taxon>
    </lineage>
</organism>
<dbReference type="Proteomes" id="UP000582981">
    <property type="component" value="Unassembled WGS sequence"/>
</dbReference>
<dbReference type="AlphaFoldDB" id="A0A7Y7WIH2"/>
<reference evidence="1 2" key="1">
    <citation type="submission" date="2020-04" db="EMBL/GenBank/DDBJ databases">
        <title>Molecular characterization of pseudomonads from Agaricus bisporus reveal novel blotch 2 pathogens in Western Europe.</title>
        <authorList>
            <person name="Taparia T."/>
            <person name="Krijger M."/>
            <person name="Haynes E."/>
            <person name="Elpinstone J.G."/>
            <person name="Noble R."/>
            <person name="Van Der Wolf J."/>
        </authorList>
    </citation>
    <scope>NUCLEOTIDE SEQUENCE [LARGE SCALE GENOMIC DNA]</scope>
    <source>
        <strain evidence="1 2">F1001</strain>
    </source>
</reference>
<proteinExistence type="predicted"/>
<gene>
    <name evidence="1" type="ORF">HX829_25525</name>
</gene>